<dbReference type="Proteomes" id="UP001144205">
    <property type="component" value="Unassembled WGS sequence"/>
</dbReference>
<organism evidence="2 3">
    <name type="scientific">Sinisalibacter aestuarii</name>
    <dbReference type="NCBI Taxonomy" id="2949426"/>
    <lineage>
        <taxon>Bacteria</taxon>
        <taxon>Pseudomonadati</taxon>
        <taxon>Pseudomonadota</taxon>
        <taxon>Alphaproteobacteria</taxon>
        <taxon>Rhodobacterales</taxon>
        <taxon>Roseobacteraceae</taxon>
        <taxon>Sinisalibacter</taxon>
    </lineage>
</organism>
<feature type="compositionally biased region" description="Basic and acidic residues" evidence="1">
    <location>
        <begin position="1"/>
        <end position="12"/>
    </location>
</feature>
<proteinExistence type="predicted"/>
<evidence type="ECO:0000313" key="2">
    <source>
        <dbReference type="EMBL" id="GKY87123.1"/>
    </source>
</evidence>
<comment type="caution">
    <text evidence="2">The sequence shown here is derived from an EMBL/GenBank/DDBJ whole genome shotgun (WGS) entry which is preliminary data.</text>
</comment>
<evidence type="ECO:0000313" key="3">
    <source>
        <dbReference type="Proteomes" id="UP001144205"/>
    </source>
</evidence>
<feature type="region of interest" description="Disordered" evidence="1">
    <location>
        <begin position="1"/>
        <end position="57"/>
    </location>
</feature>
<feature type="compositionally biased region" description="Basic and acidic residues" evidence="1">
    <location>
        <begin position="27"/>
        <end position="57"/>
    </location>
</feature>
<feature type="compositionally biased region" description="Low complexity" evidence="1">
    <location>
        <begin position="15"/>
        <end position="24"/>
    </location>
</feature>
<reference evidence="2" key="1">
    <citation type="journal article" date="2023" name="Int. J. Syst. Evol. Microbiol.">
        <title>Sinisalibacter aestuarii sp. nov., isolated from estuarine sediment of the Arakawa River.</title>
        <authorList>
            <person name="Arafat S.T."/>
            <person name="Hirano S."/>
            <person name="Sato A."/>
            <person name="Takeuchi K."/>
            <person name="Yasuda T."/>
            <person name="Terahara T."/>
            <person name="Hamada M."/>
            <person name="Kobayashi T."/>
        </authorList>
    </citation>
    <scope>NUCLEOTIDE SEQUENCE</scope>
    <source>
        <strain evidence="2">B-399</strain>
    </source>
</reference>
<name>A0ABQ5LR85_9RHOB</name>
<protein>
    <submittedName>
        <fullName evidence="2">Uncharacterized protein</fullName>
    </submittedName>
</protein>
<evidence type="ECO:0000256" key="1">
    <source>
        <dbReference type="SAM" id="MobiDB-lite"/>
    </source>
</evidence>
<gene>
    <name evidence="2" type="ORF">STA1M1_09920</name>
</gene>
<keyword evidence="3" id="KW-1185">Reference proteome</keyword>
<sequence length="210" mass="24128">MQMARHPRDVPDKIQQAAASAWSKWQRKIDSEPRPEKSHEDFVAHARYVDPDAGKSPRQRMIEKIRRRMQEFPEWYEADPEKMAASVSAHLERIGEILDRELPDAKDPVEVWQIPLSVFNWLVETDEGESFVHGALSAWSSAENFNAANAPGLDPQQRAKLRAPFLDLAPMLLTAVLDEMLQADLWISFAEKFVGPELKYLVMRVQRPVE</sequence>
<accession>A0ABQ5LR85</accession>
<dbReference type="EMBL" id="BROH01000002">
    <property type="protein sequence ID" value="GKY87123.1"/>
    <property type="molecule type" value="Genomic_DNA"/>
</dbReference>